<dbReference type="EMBL" id="FTMS01000015">
    <property type="protein sequence ID" value="SIQ80296.1"/>
    <property type="molecule type" value="Genomic_DNA"/>
</dbReference>
<feature type="domain" description="SRP54-type proteins GTP-binding" evidence="12">
    <location>
        <begin position="86"/>
        <end position="290"/>
    </location>
</feature>
<evidence type="ECO:0000256" key="7">
    <source>
        <dbReference type="ARBA" id="ARBA00023134"/>
    </source>
</evidence>
<dbReference type="SMART" id="SM00963">
    <property type="entry name" value="SRP54_N"/>
    <property type="match status" value="1"/>
</dbReference>
<dbReference type="InterPro" id="IPR036225">
    <property type="entry name" value="SRP/SRP_N"/>
</dbReference>
<keyword evidence="5" id="KW-0547">Nucleotide-binding</keyword>
<comment type="subcellular location">
    <subcellularLocation>
        <location evidence="1">Cell membrane</location>
        <topology evidence="1">Peripheral membrane protein</topology>
        <orientation evidence="1">Cytoplasmic side</orientation>
    </subcellularLocation>
</comment>
<evidence type="ECO:0000313" key="15">
    <source>
        <dbReference type="Proteomes" id="UP000186400"/>
    </source>
</evidence>
<dbReference type="SUPFAM" id="SSF52540">
    <property type="entry name" value="P-loop containing nucleoside triphosphate hydrolases"/>
    <property type="match status" value="1"/>
</dbReference>
<evidence type="ECO:0000256" key="1">
    <source>
        <dbReference type="ARBA" id="ARBA00004413"/>
    </source>
</evidence>
<dbReference type="InterPro" id="IPR003593">
    <property type="entry name" value="AAA+_ATPase"/>
</dbReference>
<keyword evidence="4" id="KW-0963">Cytoplasm</keyword>
<keyword evidence="9 14" id="KW-0675">Receptor</keyword>
<evidence type="ECO:0000259" key="12">
    <source>
        <dbReference type="SMART" id="SM00962"/>
    </source>
</evidence>
<evidence type="ECO:0000256" key="9">
    <source>
        <dbReference type="ARBA" id="ARBA00023170"/>
    </source>
</evidence>
<dbReference type="PANTHER" id="PTHR43134:SF1">
    <property type="entry name" value="SIGNAL RECOGNITION PARTICLE RECEPTOR SUBUNIT ALPHA"/>
    <property type="match status" value="1"/>
</dbReference>
<gene>
    <name evidence="14" type="ORF">SAMN05920897_11556</name>
</gene>
<name>A0A1N6VRJ0_9SPIO</name>
<evidence type="ECO:0000259" key="11">
    <source>
        <dbReference type="SMART" id="SM00382"/>
    </source>
</evidence>
<keyword evidence="3" id="KW-1003">Cell membrane</keyword>
<dbReference type="GO" id="GO:0003924">
    <property type="term" value="F:GTPase activity"/>
    <property type="evidence" value="ECO:0007669"/>
    <property type="project" value="TreeGrafter"/>
</dbReference>
<dbReference type="SMART" id="SM00962">
    <property type="entry name" value="SRP54"/>
    <property type="match status" value="1"/>
</dbReference>
<dbReference type="RefSeq" id="WP_076489451.1">
    <property type="nucleotide sequence ID" value="NZ_FTMS01000015.1"/>
</dbReference>
<dbReference type="SUPFAM" id="SSF47364">
    <property type="entry name" value="Domain of the SRP/SRP receptor G-proteins"/>
    <property type="match status" value="1"/>
</dbReference>
<evidence type="ECO:0000256" key="4">
    <source>
        <dbReference type="ARBA" id="ARBA00022490"/>
    </source>
</evidence>
<dbReference type="GO" id="GO:0005737">
    <property type="term" value="C:cytoplasm"/>
    <property type="evidence" value="ECO:0007669"/>
    <property type="project" value="UniProtKB-ARBA"/>
</dbReference>
<keyword evidence="8" id="KW-0472">Membrane</keyword>
<keyword evidence="6" id="KW-0378">Hydrolase</keyword>
<evidence type="ECO:0000256" key="2">
    <source>
        <dbReference type="ARBA" id="ARBA00008531"/>
    </source>
</evidence>
<dbReference type="GO" id="GO:0005525">
    <property type="term" value="F:GTP binding"/>
    <property type="evidence" value="ECO:0007669"/>
    <property type="project" value="UniProtKB-KW"/>
</dbReference>
<dbReference type="Pfam" id="PF00448">
    <property type="entry name" value="SRP54"/>
    <property type="match status" value="1"/>
</dbReference>
<evidence type="ECO:0000256" key="6">
    <source>
        <dbReference type="ARBA" id="ARBA00022801"/>
    </source>
</evidence>
<dbReference type="OrthoDB" id="9804720at2"/>
<dbReference type="STRING" id="159291.SAMN05920897_11556"/>
<keyword evidence="15" id="KW-1185">Reference proteome</keyword>
<dbReference type="NCBIfam" id="TIGR00064">
    <property type="entry name" value="ftsY"/>
    <property type="match status" value="1"/>
</dbReference>
<dbReference type="Proteomes" id="UP000186400">
    <property type="component" value="Unassembled WGS sequence"/>
</dbReference>
<dbReference type="AlphaFoldDB" id="A0A1N6VRJ0"/>
<dbReference type="GO" id="GO:0005047">
    <property type="term" value="F:signal recognition particle binding"/>
    <property type="evidence" value="ECO:0007669"/>
    <property type="project" value="TreeGrafter"/>
</dbReference>
<comment type="similarity">
    <text evidence="2">Belongs to the GTP-binding SRP family.</text>
</comment>
<evidence type="ECO:0000256" key="3">
    <source>
        <dbReference type="ARBA" id="ARBA00022475"/>
    </source>
</evidence>
<proteinExistence type="inferred from homology"/>
<evidence type="ECO:0000259" key="13">
    <source>
        <dbReference type="SMART" id="SM00963"/>
    </source>
</evidence>
<dbReference type="InterPro" id="IPR004390">
    <property type="entry name" value="SR_rcpt_FtsY"/>
</dbReference>
<dbReference type="InterPro" id="IPR013822">
    <property type="entry name" value="Signal_recog_particl_SRP54_hlx"/>
</dbReference>
<reference evidence="14 15" key="1">
    <citation type="submission" date="2017-01" db="EMBL/GenBank/DDBJ databases">
        <authorList>
            <person name="Mah S.A."/>
            <person name="Swanson W.J."/>
            <person name="Moy G.W."/>
            <person name="Vacquier V.D."/>
        </authorList>
    </citation>
    <scope>NUCLEOTIDE SEQUENCE [LARGE SCALE GENOMIC DNA]</scope>
    <source>
        <strain evidence="14 15">ASpG1</strain>
    </source>
</reference>
<dbReference type="PANTHER" id="PTHR43134">
    <property type="entry name" value="SIGNAL RECOGNITION PARTICLE RECEPTOR SUBUNIT ALPHA"/>
    <property type="match status" value="1"/>
</dbReference>
<evidence type="ECO:0000313" key="14">
    <source>
        <dbReference type="EMBL" id="SIQ80296.1"/>
    </source>
</evidence>
<dbReference type="Pfam" id="PF02881">
    <property type="entry name" value="SRP54_N"/>
    <property type="match status" value="1"/>
</dbReference>
<evidence type="ECO:0000256" key="8">
    <source>
        <dbReference type="ARBA" id="ARBA00023136"/>
    </source>
</evidence>
<dbReference type="SMART" id="SM00382">
    <property type="entry name" value="AAA"/>
    <property type="match status" value="1"/>
</dbReference>
<dbReference type="InterPro" id="IPR027417">
    <property type="entry name" value="P-loop_NTPase"/>
</dbReference>
<feature type="domain" description="AAA+ ATPase" evidence="11">
    <location>
        <begin position="85"/>
        <end position="235"/>
    </location>
</feature>
<evidence type="ECO:0000256" key="10">
    <source>
        <dbReference type="ARBA" id="ARBA00048027"/>
    </source>
</evidence>
<protein>
    <submittedName>
        <fullName evidence="14">Fused signal recognition particle receptor</fullName>
    </submittedName>
</protein>
<organism evidence="14 15">
    <name type="scientific">Alkalispirochaeta americana</name>
    <dbReference type="NCBI Taxonomy" id="159291"/>
    <lineage>
        <taxon>Bacteria</taxon>
        <taxon>Pseudomonadati</taxon>
        <taxon>Spirochaetota</taxon>
        <taxon>Spirochaetia</taxon>
        <taxon>Spirochaetales</taxon>
        <taxon>Spirochaetaceae</taxon>
        <taxon>Alkalispirochaeta</taxon>
    </lineage>
</organism>
<dbReference type="GO" id="GO:0006614">
    <property type="term" value="P:SRP-dependent cotranslational protein targeting to membrane"/>
    <property type="evidence" value="ECO:0007669"/>
    <property type="project" value="InterPro"/>
</dbReference>
<dbReference type="Gene3D" id="1.20.120.140">
    <property type="entry name" value="Signal recognition particle SRP54, nucleotide-binding domain"/>
    <property type="match status" value="1"/>
</dbReference>
<evidence type="ECO:0000256" key="5">
    <source>
        <dbReference type="ARBA" id="ARBA00022741"/>
    </source>
</evidence>
<comment type="catalytic activity">
    <reaction evidence="10">
        <text>GTP + H2O = GDP + phosphate + H(+)</text>
        <dbReference type="Rhea" id="RHEA:19669"/>
        <dbReference type="ChEBI" id="CHEBI:15377"/>
        <dbReference type="ChEBI" id="CHEBI:15378"/>
        <dbReference type="ChEBI" id="CHEBI:37565"/>
        <dbReference type="ChEBI" id="CHEBI:43474"/>
        <dbReference type="ChEBI" id="CHEBI:58189"/>
        <dbReference type="EC" id="3.6.5.4"/>
    </reaction>
</comment>
<accession>A0A1N6VRJ0</accession>
<feature type="domain" description="Signal recognition particle SRP54 helical bundle" evidence="13">
    <location>
        <begin position="1"/>
        <end position="74"/>
    </location>
</feature>
<dbReference type="Gene3D" id="3.40.50.300">
    <property type="entry name" value="P-loop containing nucleotide triphosphate hydrolases"/>
    <property type="match status" value="1"/>
</dbReference>
<dbReference type="InterPro" id="IPR042101">
    <property type="entry name" value="SRP54_N_sf"/>
</dbReference>
<keyword evidence="7" id="KW-0342">GTP-binding</keyword>
<dbReference type="InterPro" id="IPR000897">
    <property type="entry name" value="SRP54_GTPase_dom"/>
</dbReference>
<dbReference type="GO" id="GO:0005886">
    <property type="term" value="C:plasma membrane"/>
    <property type="evidence" value="ECO:0007669"/>
    <property type="project" value="UniProtKB-SubCell"/>
</dbReference>
<sequence length="291" mass="31975">MAGKKRFGARLRELFSLGGKEEDDFYEELEDLLIEADLGASVTVELVDQLRVSRRSRDREGILQGLRELLLEGLAPAELDLDPQRLNVVLFLGVNGVGKTTNLAKFAHWYQREWPQTGMLLAAGDTFRAAAVEQLSLHAERLGVRIVRQGTGSDAGAVIHDAITSAQSRGERLVLADTAGRMHNRADLVRELEKIHGIIRKLTGDEAVYRKVLVIDGTTGQNALRQAELFHEAVGVDAVLLSKYDSAARGGVLVPLQRSLGLRCGWVGTGETYQDLHRFSPDAYVDDLLAP</sequence>